<dbReference type="GeneID" id="66064350"/>
<dbReference type="OrthoDB" id="2117718at2759"/>
<dbReference type="RefSeq" id="XP_042997004.1">
    <property type="nucleotide sequence ID" value="XM_043141070.1"/>
</dbReference>
<accession>A0A8E5HPR0</accession>
<sequence length="517" mass="56413">MATPTPLQQLCLVSGPSSGAPTSASASAFASLDADGSSYAREYDQALKHLLPLCPEPLWPKDSHKTWCPRPILVTEQHQRQLEDLHEALTLALTDIVERWWSDAAARFPSRMPLEPREEELLQWLDSQVLKGTLRRFSECRGSWRPDFLVGQCAGAGGEGGDLADGEDFILTEINARFSFNGTMYIALGQEALDSMGLGSAALQSATKSDTIFDGLLSLFQPDLPLHLLKGEEAGMDIHIFRHMMQQRYGITPRLIKPSDLRLVADAQSASGFKLCCVAAAEAEAEAEAGETWVTADGERVEEVRQVGLELHQRELLAMDGETLRQVGLRCFNDLRTVLLVHDKRMLGIVRQELGGLEARGVLTAAQAATLRRGIPETLVPGSSEMGALLRRSRADAGLRRQFLLKPVRSGKGAGIVFGDETTQEEWLAALEGLGSAAAAAPHPGQTRIVQRQVAPRLYDMVMRPGEGRARYPLVGTYHVAQGRLLGLGIWRSNGDRICAVSGGGSWMCSVRERQGM</sequence>
<dbReference type="KEGG" id="uvi:66064350"/>
<organism evidence="1 2">
    <name type="scientific">Ustilaginoidea virens</name>
    <name type="common">Rice false smut fungus</name>
    <name type="synonym">Villosiclava virens</name>
    <dbReference type="NCBI Taxonomy" id="1159556"/>
    <lineage>
        <taxon>Eukaryota</taxon>
        <taxon>Fungi</taxon>
        <taxon>Dikarya</taxon>
        <taxon>Ascomycota</taxon>
        <taxon>Pezizomycotina</taxon>
        <taxon>Sordariomycetes</taxon>
        <taxon>Hypocreomycetidae</taxon>
        <taxon>Hypocreales</taxon>
        <taxon>Clavicipitaceae</taxon>
        <taxon>Ustilaginoidea</taxon>
    </lineage>
</organism>
<keyword evidence="2" id="KW-1185">Reference proteome</keyword>
<dbReference type="Proteomes" id="UP000027002">
    <property type="component" value="Chromosome 3"/>
</dbReference>
<reference evidence="1" key="1">
    <citation type="submission" date="2020-03" db="EMBL/GenBank/DDBJ databases">
        <title>A mixture of massive structural variations and highly conserved coding sequences in Ustilaginoidea virens genome.</title>
        <authorList>
            <person name="Zhang K."/>
            <person name="Zhao Z."/>
            <person name="Zhang Z."/>
            <person name="Li Y."/>
            <person name="Hsiang T."/>
            <person name="Sun W."/>
        </authorList>
    </citation>
    <scope>NUCLEOTIDE SEQUENCE</scope>
    <source>
        <strain evidence="1">UV-8b</strain>
    </source>
</reference>
<dbReference type="EMBL" id="CP072755">
    <property type="protein sequence ID" value="QUC19331.1"/>
    <property type="molecule type" value="Genomic_DNA"/>
</dbReference>
<gene>
    <name evidence="1" type="ORF">UV8b_03572</name>
</gene>
<dbReference type="AlphaFoldDB" id="A0A8E5HPR0"/>
<name>A0A8E5HPR0_USTVR</name>
<evidence type="ECO:0000313" key="1">
    <source>
        <dbReference type="EMBL" id="QUC19331.1"/>
    </source>
</evidence>
<proteinExistence type="predicted"/>
<evidence type="ECO:0008006" key="3">
    <source>
        <dbReference type="Google" id="ProtNLM"/>
    </source>
</evidence>
<protein>
    <recommendedName>
        <fullName evidence="3">Taurine catabolism dioxygenase TauD</fullName>
    </recommendedName>
</protein>
<evidence type="ECO:0000313" key="2">
    <source>
        <dbReference type="Proteomes" id="UP000027002"/>
    </source>
</evidence>
<dbReference type="SUPFAM" id="SSF56059">
    <property type="entry name" value="Glutathione synthetase ATP-binding domain-like"/>
    <property type="match status" value="1"/>
</dbReference>